<comment type="caution">
    <text evidence="2">The sequence shown here is derived from an EMBL/GenBank/DDBJ whole genome shotgun (WGS) entry which is preliminary data.</text>
</comment>
<sequence length="271" mass="28158">MFRDLPPGAGAQAAGFTLGYGGAPARAVFARHGAVRLRCASLLKPLYAWAAHPSFTAGSFSGDTRDTGGGGPDRWRSAAEPAVRVSDNATTLDLWFSAGPRAVLDLLGRRTGVTWVPSPTDPYWFGGVEVTAEEVAAAYGALALAEIGGDPVAGTLLTWMRETEQNFGLPGPVAAALGCAPDEVAVKCGWANFPDELVLRTHAVAVARSGPRAVLAAALTALPYAHGRETYLERVAAGTPVLDDHETEAGPLLRALITTTLTELGFPPVSA</sequence>
<dbReference type="EMBL" id="POUA01000373">
    <property type="protein sequence ID" value="PZG29463.1"/>
    <property type="molecule type" value="Genomic_DNA"/>
</dbReference>
<proteinExistence type="predicted"/>
<organism evidence="2 3">
    <name type="scientific">Spongiactinospora gelatinilytica</name>
    <dbReference type="NCBI Taxonomy" id="2666298"/>
    <lineage>
        <taxon>Bacteria</taxon>
        <taxon>Bacillati</taxon>
        <taxon>Actinomycetota</taxon>
        <taxon>Actinomycetes</taxon>
        <taxon>Streptosporangiales</taxon>
        <taxon>Streptosporangiaceae</taxon>
        <taxon>Spongiactinospora</taxon>
    </lineage>
</organism>
<protein>
    <submittedName>
        <fullName evidence="2">Uncharacterized protein</fullName>
    </submittedName>
</protein>
<reference evidence="2 3" key="1">
    <citation type="submission" date="2018-01" db="EMBL/GenBank/DDBJ databases">
        <title>Draft genome sequence of Sphaerisporangium sp. 7K107.</title>
        <authorList>
            <person name="Sahin N."/>
            <person name="Saygin H."/>
            <person name="Ay H."/>
        </authorList>
    </citation>
    <scope>NUCLEOTIDE SEQUENCE [LARGE SCALE GENOMIC DNA]</scope>
    <source>
        <strain evidence="2 3">7K107</strain>
    </source>
</reference>
<evidence type="ECO:0000313" key="3">
    <source>
        <dbReference type="Proteomes" id="UP000248544"/>
    </source>
</evidence>
<keyword evidence="3" id="KW-1185">Reference proteome</keyword>
<accession>A0A2W2F2X1</accession>
<evidence type="ECO:0000256" key="1">
    <source>
        <dbReference type="SAM" id="MobiDB-lite"/>
    </source>
</evidence>
<dbReference type="Gene3D" id="3.40.710.10">
    <property type="entry name" value="DD-peptidase/beta-lactamase superfamily"/>
    <property type="match status" value="1"/>
</dbReference>
<dbReference type="AlphaFoldDB" id="A0A2W2F2X1"/>
<gene>
    <name evidence="2" type="ORF">C1I98_31900</name>
</gene>
<dbReference type="Proteomes" id="UP000248544">
    <property type="component" value="Unassembled WGS sequence"/>
</dbReference>
<evidence type="ECO:0000313" key="2">
    <source>
        <dbReference type="EMBL" id="PZG29463.1"/>
    </source>
</evidence>
<dbReference type="InterPro" id="IPR012338">
    <property type="entry name" value="Beta-lactam/transpept-like"/>
</dbReference>
<feature type="region of interest" description="Disordered" evidence="1">
    <location>
        <begin position="60"/>
        <end position="79"/>
    </location>
</feature>
<dbReference type="SUPFAM" id="SSF56601">
    <property type="entry name" value="beta-lactamase/transpeptidase-like"/>
    <property type="match status" value="1"/>
</dbReference>
<name>A0A2W2F2X1_9ACTN</name>